<feature type="transmembrane region" description="Helical" evidence="6">
    <location>
        <begin position="146"/>
        <end position="165"/>
    </location>
</feature>
<organism evidence="7 8">
    <name type="scientific">Gulosibacter chungangensis</name>
    <dbReference type="NCBI Taxonomy" id="979746"/>
    <lineage>
        <taxon>Bacteria</taxon>
        <taxon>Bacillati</taxon>
        <taxon>Actinomycetota</taxon>
        <taxon>Actinomycetes</taxon>
        <taxon>Micrococcales</taxon>
        <taxon>Microbacteriaceae</taxon>
        <taxon>Gulosibacter</taxon>
    </lineage>
</organism>
<gene>
    <name evidence="7" type="ORF">F8O05_01805</name>
</gene>
<keyword evidence="4" id="KW-0813">Transport</keyword>
<keyword evidence="6" id="KW-0472">Membrane</keyword>
<evidence type="ECO:0000313" key="8">
    <source>
        <dbReference type="Proteomes" id="UP000433493"/>
    </source>
</evidence>
<feature type="transmembrane region" description="Helical" evidence="6">
    <location>
        <begin position="115"/>
        <end position="139"/>
    </location>
</feature>
<feature type="transmembrane region" description="Helical" evidence="6">
    <location>
        <begin position="388"/>
        <end position="405"/>
    </location>
</feature>
<proteinExistence type="inferred from homology"/>
<reference evidence="7 8" key="1">
    <citation type="submission" date="2019-09" db="EMBL/GenBank/DDBJ databases">
        <title>Phylogeny of genus Pseudoclavibacter and closely related genus.</title>
        <authorList>
            <person name="Li Y."/>
        </authorList>
    </citation>
    <scope>NUCLEOTIDE SEQUENCE [LARGE SCALE GENOMIC DNA]</scope>
    <source>
        <strain evidence="7 8">KCTC 13959</strain>
    </source>
</reference>
<feature type="transmembrane region" description="Helical" evidence="6">
    <location>
        <begin position="256"/>
        <end position="275"/>
    </location>
</feature>
<evidence type="ECO:0000256" key="1">
    <source>
        <dbReference type="ARBA" id="ARBA00003408"/>
    </source>
</evidence>
<evidence type="ECO:0000256" key="5">
    <source>
        <dbReference type="ARBA" id="ARBA00031636"/>
    </source>
</evidence>
<keyword evidence="6" id="KW-0812">Transmembrane</keyword>
<accession>A0A7J5BGB5</accession>
<dbReference type="NCBIfam" id="TIGR00797">
    <property type="entry name" value="matE"/>
    <property type="match status" value="1"/>
</dbReference>
<feature type="transmembrane region" description="Helical" evidence="6">
    <location>
        <begin position="171"/>
        <end position="192"/>
    </location>
</feature>
<feature type="transmembrane region" description="Helical" evidence="6">
    <location>
        <begin position="72"/>
        <end position="95"/>
    </location>
</feature>
<feature type="transmembrane region" description="Helical" evidence="6">
    <location>
        <begin position="295"/>
        <end position="321"/>
    </location>
</feature>
<evidence type="ECO:0000256" key="6">
    <source>
        <dbReference type="SAM" id="Phobius"/>
    </source>
</evidence>
<keyword evidence="8" id="KW-1185">Reference proteome</keyword>
<feature type="transmembrane region" description="Helical" evidence="6">
    <location>
        <begin position="28"/>
        <end position="51"/>
    </location>
</feature>
<keyword evidence="6" id="KW-1133">Transmembrane helix</keyword>
<dbReference type="AlphaFoldDB" id="A0A7J5BGB5"/>
<dbReference type="PANTHER" id="PTHR43298">
    <property type="entry name" value="MULTIDRUG RESISTANCE PROTEIN NORM-RELATED"/>
    <property type="match status" value="1"/>
</dbReference>
<dbReference type="GO" id="GO:0005886">
    <property type="term" value="C:plasma membrane"/>
    <property type="evidence" value="ECO:0007669"/>
    <property type="project" value="TreeGrafter"/>
</dbReference>
<evidence type="ECO:0000313" key="7">
    <source>
        <dbReference type="EMBL" id="KAB1645333.1"/>
    </source>
</evidence>
<protein>
    <recommendedName>
        <fullName evidence="3">Probable multidrug resistance protein NorM</fullName>
    </recommendedName>
    <alternativeName>
        <fullName evidence="5">Multidrug-efflux transporter</fullName>
    </alternativeName>
</protein>
<sequence length="426" mass="44369">MPALGSLVAQPLFVLTDTAMVGHLGESVLAGLSIGATIITTITGLMVFLAYTTTPLVARRLGAGDRAGAVRAGIDGMWLGLACGVVLLLLGLVIADPVVRVFTNDQFVYEAAMSYLTVSLWGLPGMLLVIAGTGLLRGLQDTKTPLLVAVGGAVLNAGLNAALIYGAQLGIAGSALGTVIAETLMAVIYIIVGMQAANTHGVSLSFGIGQPREALVSSSLMILRTVTLRIALLLLMWAGAQLGVSELATLQVTYTVYNVLVFTLDALAIAAQAIIGHDLGAGRASEVKRLTWMLVWWGVGLGVVLLLVMIALSPVFGYLFVNEFAVLDMLPSAFITMALFLPIGGVVFVLDGVLIGAGDLKYLAIVGIFPLIAFVSLVFIVLGLNVQGAYAVNMLWCAFGGYLIGRGITLIGRVVGDRWIVLGASR</sequence>
<comment type="function">
    <text evidence="1">Multidrug efflux pump.</text>
</comment>
<evidence type="ECO:0000256" key="4">
    <source>
        <dbReference type="ARBA" id="ARBA00022448"/>
    </source>
</evidence>
<dbReference type="EMBL" id="WBKB01000001">
    <property type="protein sequence ID" value="KAB1645333.1"/>
    <property type="molecule type" value="Genomic_DNA"/>
</dbReference>
<evidence type="ECO:0000256" key="3">
    <source>
        <dbReference type="ARBA" id="ARBA00020268"/>
    </source>
</evidence>
<feature type="transmembrane region" description="Helical" evidence="6">
    <location>
        <begin position="333"/>
        <end position="355"/>
    </location>
</feature>
<dbReference type="InterPro" id="IPR002528">
    <property type="entry name" value="MATE_fam"/>
</dbReference>
<dbReference type="OrthoDB" id="5242355at2"/>
<dbReference type="PANTHER" id="PTHR43298:SF2">
    <property type="entry name" value="FMN_FAD EXPORTER YEEO-RELATED"/>
    <property type="match status" value="1"/>
</dbReference>
<dbReference type="GO" id="GO:0042910">
    <property type="term" value="F:xenobiotic transmembrane transporter activity"/>
    <property type="evidence" value="ECO:0007669"/>
    <property type="project" value="InterPro"/>
</dbReference>
<comment type="caution">
    <text evidence="7">The sequence shown here is derived from an EMBL/GenBank/DDBJ whole genome shotgun (WGS) entry which is preliminary data.</text>
</comment>
<feature type="transmembrane region" description="Helical" evidence="6">
    <location>
        <begin position="226"/>
        <end position="244"/>
    </location>
</feature>
<evidence type="ECO:0000256" key="2">
    <source>
        <dbReference type="ARBA" id="ARBA00010199"/>
    </source>
</evidence>
<comment type="similarity">
    <text evidence="2">Belongs to the multi antimicrobial extrusion (MATE) (TC 2.A.66.1) family.</text>
</comment>
<dbReference type="GO" id="GO:0015297">
    <property type="term" value="F:antiporter activity"/>
    <property type="evidence" value="ECO:0007669"/>
    <property type="project" value="InterPro"/>
</dbReference>
<dbReference type="Pfam" id="PF01554">
    <property type="entry name" value="MatE"/>
    <property type="match status" value="2"/>
</dbReference>
<dbReference type="InterPro" id="IPR050222">
    <property type="entry name" value="MATE_MdtK"/>
</dbReference>
<dbReference type="Proteomes" id="UP000433493">
    <property type="component" value="Unassembled WGS sequence"/>
</dbReference>
<name>A0A7J5BGB5_9MICO</name>
<feature type="transmembrane region" description="Helical" evidence="6">
    <location>
        <begin position="362"/>
        <end position="382"/>
    </location>
</feature>